<evidence type="ECO:0000313" key="3">
    <source>
        <dbReference type="Proteomes" id="UP000237056"/>
    </source>
</evidence>
<dbReference type="InterPro" id="IPR045619">
    <property type="entry name" value="DUF6443"/>
</dbReference>
<evidence type="ECO:0000313" key="2">
    <source>
        <dbReference type="EMBL" id="POS01938.1"/>
    </source>
</evidence>
<organism evidence="2 3">
    <name type="scientific">Flavobacterium croceum DSM 17960</name>
    <dbReference type="NCBI Taxonomy" id="1121886"/>
    <lineage>
        <taxon>Bacteria</taxon>
        <taxon>Pseudomonadati</taxon>
        <taxon>Bacteroidota</taxon>
        <taxon>Flavobacteriia</taxon>
        <taxon>Flavobacteriales</taxon>
        <taxon>Flavobacteriaceae</taxon>
        <taxon>Flavobacterium</taxon>
    </lineage>
</organism>
<accession>A0A2S4N8C5</accession>
<keyword evidence="3" id="KW-1185">Reference proteome</keyword>
<name>A0A2S4N8C5_9FLAO</name>
<comment type="caution">
    <text evidence="2">The sequence shown here is derived from an EMBL/GenBank/DDBJ whole genome shotgun (WGS) entry which is preliminary data.</text>
</comment>
<dbReference type="RefSeq" id="WP_245874614.1">
    <property type="nucleotide sequence ID" value="NZ_PQNY01000007.1"/>
</dbReference>
<evidence type="ECO:0000259" key="1">
    <source>
        <dbReference type="Pfam" id="PF20041"/>
    </source>
</evidence>
<proteinExistence type="predicted"/>
<dbReference type="EMBL" id="PQNY01000007">
    <property type="protein sequence ID" value="POS01938.1"/>
    <property type="molecule type" value="Genomic_DNA"/>
</dbReference>
<protein>
    <recommendedName>
        <fullName evidence="1">DUF6443 domain-containing protein</fullName>
    </recommendedName>
</protein>
<dbReference type="Pfam" id="PF20041">
    <property type="entry name" value="DUF6443"/>
    <property type="match status" value="1"/>
</dbReference>
<feature type="non-terminal residue" evidence="2">
    <location>
        <position position="664"/>
    </location>
</feature>
<dbReference type="Proteomes" id="UP000237056">
    <property type="component" value="Unassembled WGS sequence"/>
</dbReference>
<sequence length="664" mass="75645">MNTSYTVLPVLNKRFFYTFFFVWAFVLHHYAQTQSENYIKTTTYKVATTSSLSTPTTAQAVQQITYYDGLGRPIQTIAGRQSNTGKDIVTPIEYDAFGRQAKEYLPYTTTSATLAYNASATTDVQNYTLYTGQTPYSEKLFEASPLNRVLKQAAPGTVWNLGSGHEIKLDYQTNTSIDTVKRFNVTTTWNATNKVYDINIIENGTYANYQLYKTITKDENWTLGNNNTIQEFKDKEGRIVLKRTFNNNTAYNTYYVYDDYGNLTYVLPPLFTTISSATLDGLCYQYKYDYRNRLVEKKLPGKQWEYIVYDKLDRVVATGPTYSPFSDQQNNLPNTPIQGWMITKYDAFNRVVYTGWEQETTPFSASLRATKQSTYTNTTVLNESKTTTNTTLNNVALRYTNTVSPTTMQVLTVHYYDDYDFPNAPTSFASIQGQNVYYNNTVKPKGLPTGSWVRVPESSTTTPIKGTTSYMLYDAKAHILKTSTTNYMGGYTVVENGLDAFTGRVNFTVTKHKRITSDTELLTRDDFSYSQQERLLTHTHKIGTNGTPELLAFNTYNELGKLISKRVGGTDTTGATALQKVDYTYNIRGWLTAINNTQSLQDTPNDLFAFNINYDTVRNEVGYTGTPLYNGNIAETYWRTQTDNVLRKYGYQYDNLNRLTNAIY</sequence>
<feature type="domain" description="DUF6443" evidence="1">
    <location>
        <begin position="40"/>
        <end position="173"/>
    </location>
</feature>
<gene>
    <name evidence="2" type="ORF">Q361_107128</name>
</gene>
<dbReference type="Gene3D" id="2.180.10.10">
    <property type="entry name" value="RHS repeat-associated core"/>
    <property type="match status" value="1"/>
</dbReference>
<dbReference type="AlphaFoldDB" id="A0A2S4N8C5"/>
<reference evidence="2 3" key="1">
    <citation type="submission" date="2018-01" db="EMBL/GenBank/DDBJ databases">
        <title>Genomic Encyclopedia of Type Strains, Phase I: the one thousand microbial genomes (KMG-I) project.</title>
        <authorList>
            <person name="Goeker M."/>
        </authorList>
    </citation>
    <scope>NUCLEOTIDE SEQUENCE [LARGE SCALE GENOMIC DNA]</scope>
    <source>
        <strain evidence="2 3">DSM 17960</strain>
    </source>
</reference>